<evidence type="ECO:0000259" key="2">
    <source>
        <dbReference type="SMART" id="SM00507"/>
    </source>
</evidence>
<dbReference type="CDD" id="cd00085">
    <property type="entry name" value="HNHc"/>
    <property type="match status" value="1"/>
</dbReference>
<organism evidence="3 4">
    <name type="scientific">Halogeometricum salsisoli</name>
    <dbReference type="NCBI Taxonomy" id="2950536"/>
    <lineage>
        <taxon>Archaea</taxon>
        <taxon>Methanobacteriati</taxon>
        <taxon>Methanobacteriota</taxon>
        <taxon>Stenosarchaea group</taxon>
        <taxon>Halobacteria</taxon>
        <taxon>Halobacteriales</taxon>
        <taxon>Haloferacaceae</taxon>
        <taxon>Halogeometricum</taxon>
    </lineage>
</organism>
<reference evidence="3 4" key="1">
    <citation type="submission" date="2022-06" db="EMBL/GenBank/DDBJ databases">
        <title>Halogeometricum sp. a new haloarchaeum isolate from saline soil.</title>
        <authorList>
            <person name="Strakova D."/>
            <person name="Galisteo C."/>
            <person name="Sanchez-Porro C."/>
            <person name="Ventosa A."/>
        </authorList>
    </citation>
    <scope>NUCLEOTIDE SEQUENCE [LARGE SCALE GENOMIC DNA]</scope>
    <source>
        <strain evidence="3 4">S1BR25-6</strain>
    </source>
</reference>
<dbReference type="SMART" id="SM00507">
    <property type="entry name" value="HNHc"/>
    <property type="match status" value="1"/>
</dbReference>
<feature type="domain" description="HNH nuclease" evidence="2">
    <location>
        <begin position="904"/>
        <end position="963"/>
    </location>
</feature>
<protein>
    <submittedName>
        <fullName evidence="3">HNH endonuclease</fullName>
    </submittedName>
</protein>
<evidence type="ECO:0000256" key="1">
    <source>
        <dbReference type="SAM" id="MobiDB-lite"/>
    </source>
</evidence>
<keyword evidence="3" id="KW-0378">Hydrolase</keyword>
<dbReference type="EMBL" id="JAMQOP010000005">
    <property type="protein sequence ID" value="MDS0300935.1"/>
    <property type="molecule type" value="Genomic_DNA"/>
</dbReference>
<dbReference type="GO" id="GO:0004519">
    <property type="term" value="F:endonuclease activity"/>
    <property type="evidence" value="ECO:0007669"/>
    <property type="project" value="UniProtKB-KW"/>
</dbReference>
<dbReference type="InterPro" id="IPR003615">
    <property type="entry name" value="HNH_nuc"/>
</dbReference>
<gene>
    <name evidence="3" type="ORF">NDI76_19495</name>
</gene>
<keyword evidence="3" id="KW-0540">Nuclease</keyword>
<name>A0ABU2GJI4_9EURY</name>
<dbReference type="RefSeq" id="WP_310925856.1">
    <property type="nucleotide sequence ID" value="NZ_JAMQOP010000005.1"/>
</dbReference>
<dbReference type="InterPro" id="IPR002711">
    <property type="entry name" value="HNH"/>
</dbReference>
<sequence>MGQEMFIGEVDRISGSGNAMVKDGRTEYNLGPMEKSVVRQQVLALPLGDWAVCLTPQKPIEQYFKEFLEAAPYRRSKLEQKIANSISSVDSDETDEILRKSGEITELQPESIGLGDYVDLTIAFAADEFSFAILEGGQPIRINFPMLEVGRIYNVQVTDIDSDVMTAILPDKKFKSTATPGDVFAITVESHVGSTAYGHLEGLPVKLTGSPADVGDVVKVAIQDVGPPVITASIEPLPPSDHPTVNDVLTTELHLPYQNEETCVLSDGVPILVTGGKHTYQGEAEVEVTESDRNRILGEVDFRQFKTDEFGVGSTVTVSNIEWQEHSIVGYYRNVPIGIRQDSAVKEIPEELNVTVDRVDSDGIEGYFESHPGIKGVTKESTITVDVKSVENGYMRGSFADVPIWIPFDEPIEPEQLTVQVSDIRIDGLRGTMPSLMIDDSIEPGSVLPAQVSGDHVYAGLAWLDTESGGYSNPMVVPDLFPSDSSVAVALQSQAEYLGEGTIVGWQNNDGWYRLKPGLVHLQRALFATRREAFSEAVKHWENTYKATVDVYLDADARRGACFTAVEDALSMGDFDDAQNQLNELENSLHAELIPDNYCSAIESEITAYRKLVKATKRARSGNNTEANGLQRIAANFGFLPLAKEAIAHFTSAMETVKADDSDFEPVFPHPLAIQRIKQLAKGFEREPKEIHRFIDGSQQIEQLRWSLTLAILNDPHTDEALDVHVIEEVAESDSTISADKTAETVRLADDSTDGTGGIPSSEDSAKLSGPGEPTEPDETVTSERTGVTDEATTAGEMEYSLSESKTESSEQNTTTADSPAHSENRDTNSSNSETSSEEVETSARASDREIDTDVSVNTNREQRNIPEHELRRLRKRAEANASNNPIRDTSNSGGGSRYQRSAAIKEYVKARADGICEACDEPAPFETPNGEPYLEAHHVDELSDGGADHPDKVVAVCPTCHKRIHHGANGNALNNLLHEKLESGLASLGTK</sequence>
<dbReference type="Proteomes" id="UP001257060">
    <property type="component" value="Unassembled WGS sequence"/>
</dbReference>
<accession>A0ABU2GJI4</accession>
<proteinExistence type="predicted"/>
<feature type="compositionally biased region" description="Polar residues" evidence="1">
    <location>
        <begin position="881"/>
        <end position="892"/>
    </location>
</feature>
<comment type="caution">
    <text evidence="3">The sequence shown here is derived from an EMBL/GenBank/DDBJ whole genome shotgun (WGS) entry which is preliminary data.</text>
</comment>
<feature type="compositionally biased region" description="Basic and acidic residues" evidence="1">
    <location>
        <begin position="861"/>
        <end position="871"/>
    </location>
</feature>
<keyword evidence="4" id="KW-1185">Reference proteome</keyword>
<evidence type="ECO:0000313" key="4">
    <source>
        <dbReference type="Proteomes" id="UP001257060"/>
    </source>
</evidence>
<evidence type="ECO:0000313" key="3">
    <source>
        <dbReference type="EMBL" id="MDS0300935.1"/>
    </source>
</evidence>
<feature type="region of interest" description="Disordered" evidence="1">
    <location>
        <begin position="733"/>
        <end position="899"/>
    </location>
</feature>
<feature type="compositionally biased region" description="Basic and acidic residues" evidence="1">
    <location>
        <begin position="741"/>
        <end position="750"/>
    </location>
</feature>
<dbReference type="Pfam" id="PF01844">
    <property type="entry name" value="HNH"/>
    <property type="match status" value="1"/>
</dbReference>
<dbReference type="Gene3D" id="1.10.30.50">
    <property type="match status" value="1"/>
</dbReference>
<keyword evidence="3" id="KW-0255">Endonuclease</keyword>